<dbReference type="InterPro" id="IPR001227">
    <property type="entry name" value="Ac_transferase_dom_sf"/>
</dbReference>
<dbReference type="PANTHER" id="PTHR42681">
    <property type="entry name" value="MALONYL-COA-ACYL CARRIER PROTEIN TRANSACYLASE, MITOCHONDRIAL"/>
    <property type="match status" value="1"/>
</dbReference>
<dbReference type="Gene3D" id="3.30.70.250">
    <property type="entry name" value="Malonyl-CoA ACP transacylase, ACP-binding"/>
    <property type="match status" value="2"/>
</dbReference>
<accession>A0A2K8QMX7</accession>
<evidence type="ECO:0000256" key="3">
    <source>
        <dbReference type="ARBA" id="ARBA00023315"/>
    </source>
</evidence>
<comment type="catalytic activity">
    <reaction evidence="4">
        <text>holo-[ACP] + malonyl-CoA = malonyl-[ACP] + CoA</text>
        <dbReference type="Rhea" id="RHEA:41792"/>
        <dbReference type="Rhea" id="RHEA-COMP:9623"/>
        <dbReference type="Rhea" id="RHEA-COMP:9685"/>
        <dbReference type="ChEBI" id="CHEBI:57287"/>
        <dbReference type="ChEBI" id="CHEBI:57384"/>
        <dbReference type="ChEBI" id="CHEBI:64479"/>
        <dbReference type="ChEBI" id="CHEBI:78449"/>
        <dbReference type="EC" id="2.3.1.39"/>
    </reaction>
</comment>
<dbReference type="RefSeq" id="WP_072093567.1">
    <property type="nucleotide sequence ID" value="NZ_BMJF01000002.1"/>
</dbReference>
<dbReference type="EC" id="2.3.1.39" evidence="1"/>
<evidence type="ECO:0000313" key="7">
    <source>
        <dbReference type="Proteomes" id="UP000231901"/>
    </source>
</evidence>
<name>A0A2K8QMX7_9GAMM</name>
<keyword evidence="7" id="KW-1185">Reference proteome</keyword>
<keyword evidence="3" id="KW-0012">Acyltransferase</keyword>
<dbReference type="InterPro" id="IPR014043">
    <property type="entry name" value="Acyl_transferase_dom"/>
</dbReference>
<dbReference type="SUPFAM" id="SSF55048">
    <property type="entry name" value="Probable ACP-binding domain of malonyl-CoA ACP transacylase"/>
    <property type="match status" value="2"/>
</dbReference>
<dbReference type="PANTHER" id="PTHR42681:SF1">
    <property type="entry name" value="MALONYL-COA-ACYL CARRIER PROTEIN TRANSACYLASE, MITOCHONDRIAL"/>
    <property type="match status" value="1"/>
</dbReference>
<dbReference type="NCBIfam" id="TIGR00128">
    <property type="entry name" value="fabD"/>
    <property type="match status" value="1"/>
</dbReference>
<sequence length="634" mass="68754">MSSSIWVFPGQGSQQKGMGDGLFERFPELVREADDVLGFSIRELCLNDPQGVLGETEFTQPALFVVSALGVLANRQDGVDAPDCYAGHSLGEFAALFAAGAFDFATGVALVKERGRLMSTAPRGAMAAVLGIELNQVTALLAASPFSGIDIANINCAQQIVISGLYDDIIACETLFTAAGARYIKLNVSAAFHSRYMRDIEARFAQFAQRFTFNPLNARVISNYTAHDYPTSDYLELLARQISHPVRWYESMSRLLASGEVKQHEIGPGQVLTSLFAKISAQPMALADETAPTAKNVASSPAAHASNHASNPGVVFMFGGQGSQYYGMGHELYRRNDAFRSQMDICDALCRQHTGYSLLDTLYDDARRHLPLSDVALSNVALLSVGVSLSHMLKAEGVKPDAVLGYSLGECIAAVVAGVLTLDDAIKLVVSQAHLLRDKSAGGGMMSVLAPVAHFHTHAALYQGTELASINFQNNFVVSGNRASLSALKERLTQRDVISMLLPVEQPFHSSGIAAIETDFRALVDTLPKHPPEMTVYSALLGTSVERWDSEYFWRVLREPVDFYRLMQGLAAKDEAFFIDLSPTGTLSTFIKYGFAARIQHGAVINQFGRNAESLSNLLNVIKNHSRQVVTEGA</sequence>
<dbReference type="Pfam" id="PF00698">
    <property type="entry name" value="Acyl_transf_1"/>
    <property type="match status" value="2"/>
</dbReference>
<dbReference type="InterPro" id="IPR016036">
    <property type="entry name" value="Malonyl_transacylase_ACP-bd"/>
</dbReference>
<evidence type="ECO:0000259" key="5">
    <source>
        <dbReference type="SMART" id="SM00827"/>
    </source>
</evidence>
<dbReference type="SUPFAM" id="SSF52151">
    <property type="entry name" value="FabD/lysophospholipase-like"/>
    <property type="match status" value="2"/>
</dbReference>
<dbReference type="InterPro" id="IPR004410">
    <property type="entry name" value="Malonyl_CoA-ACP_transAc_FabD"/>
</dbReference>
<evidence type="ECO:0000313" key="6">
    <source>
        <dbReference type="EMBL" id="ATZ94879.1"/>
    </source>
</evidence>
<protein>
    <recommendedName>
        <fullName evidence="1">[acyl-carrier-protein] S-malonyltransferase</fullName>
        <ecNumber evidence="1">2.3.1.39</ecNumber>
    </recommendedName>
</protein>
<evidence type="ECO:0000256" key="1">
    <source>
        <dbReference type="ARBA" id="ARBA00013258"/>
    </source>
</evidence>
<dbReference type="AlphaFoldDB" id="A0A2K8QMX7"/>
<dbReference type="GO" id="GO:0004314">
    <property type="term" value="F:[acyl-carrier-protein] S-malonyltransferase activity"/>
    <property type="evidence" value="ECO:0007669"/>
    <property type="project" value="UniProtKB-EC"/>
</dbReference>
<keyword evidence="2 6" id="KW-0808">Transferase</keyword>
<reference evidence="7" key="1">
    <citation type="journal article" date="2018" name="Genome Announc.">
        <title>Complete genome sequence of a Dickeya fangzhongdai type strain causing bleeding canker of pear tree trunks.</title>
        <authorList>
            <person name="Zhao Y."/>
            <person name="Tian Y."/>
            <person name="Li X."/>
            <person name="Hu B."/>
        </authorList>
    </citation>
    <scope>NUCLEOTIDE SEQUENCE [LARGE SCALE GENOMIC DNA]</scope>
    <source>
        <strain evidence="7">DSM 101947</strain>
    </source>
</reference>
<dbReference type="InterPro" id="IPR050858">
    <property type="entry name" value="Mal-CoA-ACP_Trans/PKS_FabD"/>
</dbReference>
<dbReference type="GO" id="GO:0005829">
    <property type="term" value="C:cytosol"/>
    <property type="evidence" value="ECO:0007669"/>
    <property type="project" value="TreeGrafter"/>
</dbReference>
<dbReference type="InterPro" id="IPR016035">
    <property type="entry name" value="Acyl_Trfase/lysoPLipase"/>
</dbReference>
<dbReference type="GeneID" id="66565320"/>
<feature type="domain" description="Malonyl-CoA:ACP transacylase (MAT)" evidence="5">
    <location>
        <begin position="317"/>
        <end position="603"/>
    </location>
</feature>
<evidence type="ECO:0000256" key="4">
    <source>
        <dbReference type="ARBA" id="ARBA00048462"/>
    </source>
</evidence>
<proteinExistence type="predicted"/>
<gene>
    <name evidence="6" type="primary">fabD</name>
    <name evidence="6" type="ORF">CVE23_13380</name>
</gene>
<dbReference type="Gene3D" id="3.40.366.10">
    <property type="entry name" value="Malonyl-Coenzyme A Acyl Carrier Protein, domain 2"/>
    <property type="match status" value="2"/>
</dbReference>
<dbReference type="SMART" id="SM00827">
    <property type="entry name" value="PKS_AT"/>
    <property type="match status" value="2"/>
</dbReference>
<dbReference type="Proteomes" id="UP000231901">
    <property type="component" value="Chromosome"/>
</dbReference>
<dbReference type="EMBL" id="CP025003">
    <property type="protein sequence ID" value="ATZ94879.1"/>
    <property type="molecule type" value="Genomic_DNA"/>
</dbReference>
<organism evidence="6 7">
    <name type="scientific">Dickeya fangzhongdai</name>
    <dbReference type="NCBI Taxonomy" id="1778540"/>
    <lineage>
        <taxon>Bacteria</taxon>
        <taxon>Pseudomonadati</taxon>
        <taxon>Pseudomonadota</taxon>
        <taxon>Gammaproteobacteria</taxon>
        <taxon>Enterobacterales</taxon>
        <taxon>Pectobacteriaceae</taxon>
        <taxon>Dickeya</taxon>
    </lineage>
</organism>
<dbReference type="KEGG" id="dfn:CVE23_13380"/>
<evidence type="ECO:0000256" key="2">
    <source>
        <dbReference type="ARBA" id="ARBA00022679"/>
    </source>
</evidence>
<dbReference type="GO" id="GO:0006633">
    <property type="term" value="P:fatty acid biosynthetic process"/>
    <property type="evidence" value="ECO:0007669"/>
    <property type="project" value="TreeGrafter"/>
</dbReference>
<dbReference type="OrthoDB" id="9808564at2"/>
<feature type="domain" description="Malonyl-CoA:ACP transacylase (MAT)" evidence="5">
    <location>
        <begin position="7"/>
        <end position="305"/>
    </location>
</feature>